<evidence type="ECO:0000313" key="4">
    <source>
        <dbReference type="EMBL" id="KAF3329819.1"/>
    </source>
</evidence>
<name>A0A833VNW9_9POAL</name>
<dbReference type="SUPFAM" id="SSF48452">
    <property type="entry name" value="TPR-like"/>
    <property type="match status" value="1"/>
</dbReference>
<dbReference type="InterPro" id="IPR011990">
    <property type="entry name" value="TPR-like_helical_dom_sf"/>
</dbReference>
<dbReference type="Pfam" id="PF24545">
    <property type="entry name" value="Ig_TPPC8_1st"/>
    <property type="match status" value="1"/>
</dbReference>
<feature type="domain" description="TPPC8 first Ig-like" evidence="3">
    <location>
        <begin position="604"/>
        <end position="767"/>
    </location>
</feature>
<dbReference type="Gene3D" id="1.25.40.10">
    <property type="entry name" value="Tetratricopeptide repeat domain"/>
    <property type="match status" value="1"/>
</dbReference>
<comment type="caution">
    <text evidence="4">The sequence shown here is derived from an EMBL/GenBank/DDBJ whole genome shotgun (WGS) entry which is preliminary data.</text>
</comment>
<evidence type="ECO:0000313" key="5">
    <source>
        <dbReference type="Proteomes" id="UP000623129"/>
    </source>
</evidence>
<dbReference type="InterPro" id="IPR058541">
    <property type="entry name" value="Ig_TPPC8_1st"/>
</dbReference>
<feature type="domain" description="TPPC8 C-terminal Ig-like" evidence="1">
    <location>
        <begin position="1193"/>
        <end position="1252"/>
    </location>
</feature>
<dbReference type="OrthoDB" id="437922at2759"/>
<evidence type="ECO:0000259" key="3">
    <source>
        <dbReference type="Pfam" id="PF24545"/>
    </source>
</evidence>
<keyword evidence="5" id="KW-1185">Reference proteome</keyword>
<proteinExistence type="predicted"/>
<sequence>MDPIRTYLGRLLLEEITPVVMVITTPLAEEACQKNGFSFVDMLLPFSLFPRIDVPVRTASDQPYRLQMFKLRLFHASNIRKQNYEAAEEHLKRVISDLNEKNPPDLLSEPPQLDTALTKSESDLCPGWIKTFNKELIRTVSFSEHESFDHPVACILVASSKDEEPINKFTDLFNMDQTPPLLNEGVMDPKMLKHYVLLHDNQDGSTENAASIFAEMRGTFGQYDCKMLCINSLREGDENNNEVMWLPYRNYGILDHGKTCCLNTDDLNQIREFMQDLTCNHIIPYMEQKIRILNQQVSTTRKGFRNQIKNLWWRKGKDDMPEAPDGPMYTFSSVESQIRLLGDYAFMLRDYELALSNYRLLSTDYKLDKAWKRYAGVQEMCALSYFMLDQSRKEAEYCMENAFATYLKVGSLAQRNATRCGLWWAEMLKARGQYKEASSVYTRVSNEEPTLHAAIMLEQASCCYLLSRPPMLRKYGFHLILAGNRYYMSDQKQHAIRAYRNALFVYRDNSWSYINDHVHFNIGRWYGSLGSLDVAIKHVLEILACGHQSQPTQNLFLNEFFHFVQSAGKRFDVHKLRLPTINMSSFKVIHEDHRTYASAADFDMQESVWRDLEEEMTPTASAPRANWLDTHPKSSLKTYDHCVCVAGEVVRVEIELKNPLQIPIPISGISLMCELSGNSDASTLDNGAASFAVDESTGHTESPVNRLMDGDDSSFNLSKHDLVLGGGETKRVKLKVTPKVEGILKIVGVRWTLSESVVGYRYFEVNTKKKTKAKKGARISSGKNLTLIVIKGISKLEGRIDGLPAKAFMGDLQLLNLKLRNTSESAVKNIKMKINHPRYLIPGNSRETDLSIPQCLGEKNAHEEERYNLTDNKDTYKNLLFSFSESNVVQGGETFSWPIWFHCGTPGKVSLLISIYYEMENSTSGMTYRTLRMHHILEVLPSLDASFVISPCPSKLKEYLVRMDIVNRASSESFSLHQLSCVGDKWAISTLPSCTDITSVQTVLAGQALSCFFKIQDLNGVTEGECTGHRSNMLMGTEGSREQLFDISKSPLIDFHYQERHHQDKLAKVSESLLDFILISKAIGSNFESEAGSSHQLLSHHMCHCSVTRKSLISWRMSVPYTIYHDFSSSICEVELHVDVLNCSPNQVNVQVSTFDYTPDTTENPSSDWSGASSLSTKQSGWSDISLENDIRVMSSPKKVQKYHKSTSESAPPFVWCGSSAIQLSLEPACAARVPLKVCVFAPGTYNLSNYELRWKDVEGLSGSSAGQGHPFYLTVLEGPHGKVTPV</sequence>
<dbReference type="Pfam" id="PF24544">
    <property type="entry name" value="Ig_TPPC8_2nd"/>
    <property type="match status" value="1"/>
</dbReference>
<dbReference type="InterPro" id="IPR057651">
    <property type="entry name" value="Ig_TPPC8_C"/>
</dbReference>
<evidence type="ECO:0000259" key="1">
    <source>
        <dbReference type="Pfam" id="PF24542"/>
    </source>
</evidence>
<dbReference type="InterPro" id="IPR058538">
    <property type="entry name" value="Ig_TPPC8_2nd"/>
</dbReference>
<dbReference type="Pfam" id="PF24542">
    <property type="entry name" value="Ig_TPPC8_C"/>
    <property type="match status" value="1"/>
</dbReference>
<evidence type="ECO:0000259" key="2">
    <source>
        <dbReference type="Pfam" id="PF24544"/>
    </source>
</evidence>
<accession>A0A833VNW9</accession>
<dbReference type="GO" id="GO:1990072">
    <property type="term" value="C:TRAPPIII protein complex"/>
    <property type="evidence" value="ECO:0007669"/>
    <property type="project" value="TreeGrafter"/>
</dbReference>
<dbReference type="EMBL" id="SWLB01000014">
    <property type="protein sequence ID" value="KAF3329819.1"/>
    <property type="molecule type" value="Genomic_DNA"/>
</dbReference>
<protein>
    <submittedName>
        <fullName evidence="4">Trafficking protein particle complex subunit 8</fullName>
    </submittedName>
</protein>
<dbReference type="Proteomes" id="UP000623129">
    <property type="component" value="Unassembled WGS sequence"/>
</dbReference>
<gene>
    <name evidence="4" type="ORF">FCM35_KLT05150</name>
</gene>
<feature type="domain" description="TPPC8 second Ig-like" evidence="2">
    <location>
        <begin position="810"/>
        <end position="931"/>
    </location>
</feature>
<dbReference type="PANTHER" id="PTHR12975">
    <property type="entry name" value="TRANSPORT PROTEIN TRAPP"/>
    <property type="match status" value="1"/>
</dbReference>
<dbReference type="PANTHER" id="PTHR12975:SF6">
    <property type="entry name" value="TRAFFICKING PROTEIN PARTICLE COMPLEX SUBUNIT 8"/>
    <property type="match status" value="1"/>
</dbReference>
<dbReference type="InterPro" id="IPR024420">
    <property type="entry name" value="TRAPP_III_complex_Trs85"/>
</dbReference>
<organism evidence="4 5">
    <name type="scientific">Carex littledalei</name>
    <dbReference type="NCBI Taxonomy" id="544730"/>
    <lineage>
        <taxon>Eukaryota</taxon>
        <taxon>Viridiplantae</taxon>
        <taxon>Streptophyta</taxon>
        <taxon>Embryophyta</taxon>
        <taxon>Tracheophyta</taxon>
        <taxon>Spermatophyta</taxon>
        <taxon>Magnoliopsida</taxon>
        <taxon>Liliopsida</taxon>
        <taxon>Poales</taxon>
        <taxon>Cyperaceae</taxon>
        <taxon>Cyperoideae</taxon>
        <taxon>Cariceae</taxon>
        <taxon>Carex</taxon>
        <taxon>Carex subgen. Euthyceras</taxon>
    </lineage>
</organism>
<reference evidence="4" key="1">
    <citation type="submission" date="2020-01" db="EMBL/GenBank/DDBJ databases">
        <title>Genome sequence of Kobresia littledalei, the first chromosome-level genome in the family Cyperaceae.</title>
        <authorList>
            <person name="Qu G."/>
        </authorList>
    </citation>
    <scope>NUCLEOTIDE SEQUENCE</scope>
    <source>
        <strain evidence="4">C.B.Clarke</strain>
        <tissue evidence="4">Leaf</tissue>
    </source>
</reference>
<dbReference type="Pfam" id="PF12739">
    <property type="entry name" value="TRAPPC-Trs85"/>
    <property type="match status" value="1"/>
</dbReference>